<accession>A0A4R5UWG8</accession>
<evidence type="ECO:0000256" key="1">
    <source>
        <dbReference type="ARBA" id="ARBA00000427"/>
    </source>
</evidence>
<dbReference type="Gene3D" id="2.120.10.10">
    <property type="match status" value="1"/>
</dbReference>
<dbReference type="InterPro" id="IPR036278">
    <property type="entry name" value="Sialidase_sf"/>
</dbReference>
<dbReference type="PANTHER" id="PTHR10628:SF30">
    <property type="entry name" value="EXO-ALPHA-SIALIDASE"/>
    <property type="match status" value="1"/>
</dbReference>
<name>A0A4R5UWG8_9BACT</name>
<evidence type="ECO:0000313" key="6">
    <source>
        <dbReference type="EMBL" id="TDK43648.1"/>
    </source>
</evidence>
<dbReference type="InterPro" id="IPR026856">
    <property type="entry name" value="Sialidase_fam"/>
</dbReference>
<dbReference type="GO" id="GO:0005737">
    <property type="term" value="C:cytoplasm"/>
    <property type="evidence" value="ECO:0007669"/>
    <property type="project" value="TreeGrafter"/>
</dbReference>
<feature type="signal peptide" evidence="4">
    <location>
        <begin position="1"/>
        <end position="20"/>
    </location>
</feature>
<dbReference type="Pfam" id="PF13088">
    <property type="entry name" value="BNR_2"/>
    <property type="match status" value="1"/>
</dbReference>
<dbReference type="InterPro" id="IPR011040">
    <property type="entry name" value="Sialidase"/>
</dbReference>
<dbReference type="AlphaFoldDB" id="A0A4R5UWG8"/>
<dbReference type="GO" id="GO:0016020">
    <property type="term" value="C:membrane"/>
    <property type="evidence" value="ECO:0007669"/>
    <property type="project" value="TreeGrafter"/>
</dbReference>
<evidence type="ECO:0000259" key="5">
    <source>
        <dbReference type="Pfam" id="PF13088"/>
    </source>
</evidence>
<organism evidence="6 7">
    <name type="scientific">Algoriphagus formosus</name>
    <dbReference type="NCBI Taxonomy" id="2007308"/>
    <lineage>
        <taxon>Bacteria</taxon>
        <taxon>Pseudomonadati</taxon>
        <taxon>Bacteroidota</taxon>
        <taxon>Cytophagia</taxon>
        <taxon>Cytophagales</taxon>
        <taxon>Cyclobacteriaceae</taxon>
        <taxon>Algoriphagus</taxon>
    </lineage>
</organism>
<dbReference type="EC" id="3.2.1.18" evidence="3"/>
<dbReference type="GO" id="GO:0006689">
    <property type="term" value="P:ganglioside catabolic process"/>
    <property type="evidence" value="ECO:0007669"/>
    <property type="project" value="TreeGrafter"/>
</dbReference>
<comment type="catalytic activity">
    <reaction evidence="1">
        <text>Hydrolysis of alpha-(2-&gt;3)-, alpha-(2-&gt;6)-, alpha-(2-&gt;8)- glycosidic linkages of terminal sialic acid residues in oligosaccharides, glycoproteins, glycolipids, colominic acid and synthetic substrates.</text>
        <dbReference type="EC" id="3.2.1.18"/>
    </reaction>
</comment>
<dbReference type="SUPFAM" id="SSF50939">
    <property type="entry name" value="Sialidases"/>
    <property type="match status" value="1"/>
</dbReference>
<keyword evidence="4" id="KW-0732">Signal</keyword>
<protein>
    <recommendedName>
        <fullName evidence="3">exo-alpha-sialidase</fullName>
        <ecNumber evidence="3">3.2.1.18</ecNumber>
    </recommendedName>
</protein>
<proteinExistence type="inferred from homology"/>
<comment type="similarity">
    <text evidence="2">Belongs to the glycosyl hydrolase 33 family.</text>
</comment>
<comment type="caution">
    <text evidence="6">The sequence shown here is derived from an EMBL/GenBank/DDBJ whole genome shotgun (WGS) entry which is preliminary data.</text>
</comment>
<dbReference type="GO" id="GO:0004308">
    <property type="term" value="F:exo-alpha-sialidase activity"/>
    <property type="evidence" value="ECO:0007669"/>
    <property type="project" value="UniProtKB-EC"/>
</dbReference>
<dbReference type="Proteomes" id="UP000295438">
    <property type="component" value="Unassembled WGS sequence"/>
</dbReference>
<evidence type="ECO:0000256" key="3">
    <source>
        <dbReference type="ARBA" id="ARBA00012733"/>
    </source>
</evidence>
<dbReference type="GO" id="GO:0009313">
    <property type="term" value="P:oligosaccharide catabolic process"/>
    <property type="evidence" value="ECO:0007669"/>
    <property type="project" value="TreeGrafter"/>
</dbReference>
<dbReference type="PANTHER" id="PTHR10628">
    <property type="entry name" value="SIALIDASE"/>
    <property type="match status" value="1"/>
</dbReference>
<evidence type="ECO:0000313" key="7">
    <source>
        <dbReference type="Proteomes" id="UP000295438"/>
    </source>
</evidence>
<dbReference type="EMBL" id="SMUW01000035">
    <property type="protein sequence ID" value="TDK43648.1"/>
    <property type="molecule type" value="Genomic_DNA"/>
</dbReference>
<keyword evidence="7" id="KW-1185">Reference proteome</keyword>
<reference evidence="6 7" key="1">
    <citation type="submission" date="2019-03" db="EMBL/GenBank/DDBJ databases">
        <title>Algoriphagus aquimaris sp. nov., isolated form marine sediment in Pohang, Korea.</title>
        <authorList>
            <person name="Kim J."/>
            <person name="Yoon S.-H."/>
            <person name="Lee S.-S."/>
        </authorList>
    </citation>
    <scope>NUCLEOTIDE SEQUENCE [LARGE SCALE GENOMIC DNA]</scope>
    <source>
        <strain evidence="6 7">F21</strain>
    </source>
</reference>
<feature type="chain" id="PRO_5021003891" description="exo-alpha-sialidase" evidence="4">
    <location>
        <begin position="21"/>
        <end position="388"/>
    </location>
</feature>
<sequence length="388" mass="44142">MLKKFVFYCLLQFSGLLLFAQETIVFEAGQEGHAIYRIPAIIDLPNGELLAFAEGRVNGSDDFGDVNLVMKKSLDGGYTWSPIQTLVDYDSLQAGNPAPVVDLFDPKYPEGVVFLFYNTGNNHEYDVRMNRGVREVWLIKSYDLGKTWTEPENITPKVHRPNNPDFNPNYTFSEDWRHYANTPGHAFQFQNGPHKGRIYVAANHSQGGPKDDWSDYQAHGFYTDDKGESFGLSESVEFGGSNESIAAELSDGRMIMSSRNQKGDIRQRIISYSSDGGQTWEESYFEPQLPDPVCQASILDLGEKDGKIILAHSNAADEKERNYLTVKISYDEGKTWDHVIPVDFTSDPKKLPWTAYSDLVKLDQNTLGILYERDNYRQIVFKPVRWRD</sequence>
<feature type="domain" description="Sialidase" evidence="5">
    <location>
        <begin position="47"/>
        <end position="342"/>
    </location>
</feature>
<dbReference type="CDD" id="cd15482">
    <property type="entry name" value="Sialidase_non-viral"/>
    <property type="match status" value="1"/>
</dbReference>
<evidence type="ECO:0000256" key="4">
    <source>
        <dbReference type="SAM" id="SignalP"/>
    </source>
</evidence>
<evidence type="ECO:0000256" key="2">
    <source>
        <dbReference type="ARBA" id="ARBA00009348"/>
    </source>
</evidence>
<gene>
    <name evidence="6" type="ORF">E1898_12525</name>
</gene>